<comment type="subunit">
    <text evidence="17">Component of the ATP synthase complex composed at least of ATP5F1A/subunit alpha, ATP5F1B/subunit beta, ATP5MC1/subunit c (homooctomer), MT-ATP6/subunit a, MT-ATP8/subunit 8, ATP5ME/subunit e, ATP5MF/subunit f, ATP5MG/subunit g, ATP5MK/subunit k, ATP5MJ/subunit j, ATP5F1C/subunit gamma, ATP5F1D/subunit delta, ATP5F1E/subunit epsilon, ATP5PF/subunit F6, ATP5PB/subunit b, ATP5PD/subunit d, ATP5PO/subunit OSCP. ATP synthase complex consists of a soluble F(1) head domain (subunits alpha(3) and beta(3)) - the catalytic core - and a membrane F(0) domain - the membrane proton channel (subunits c, a, 8, e, f, g, k and j). These two domains are linked by a central stalk (subunits gamma, delta, and epsilon) rotating inside the F1 region and a stationary peripheral stalk (subunits F6, b, d, and OSCP).</text>
</comment>
<evidence type="ECO:0000256" key="3">
    <source>
        <dbReference type="ARBA" id="ARBA00022448"/>
    </source>
</evidence>
<evidence type="ECO:0000256" key="6">
    <source>
        <dbReference type="ARBA" id="ARBA00022692"/>
    </source>
</evidence>
<dbReference type="OMA" id="WYYKYID"/>
<keyword evidence="13" id="KW-0472">Membrane</keyword>
<keyword evidence="10" id="KW-0007">Acetylation</keyword>
<dbReference type="AlphaFoldDB" id="A0A452Q8D7"/>
<evidence type="ECO:0000256" key="4">
    <source>
        <dbReference type="ARBA" id="ARBA00022547"/>
    </source>
</evidence>
<keyword evidence="4" id="KW-0138">CF(0)</keyword>
<evidence type="ECO:0000256" key="17">
    <source>
        <dbReference type="ARBA" id="ARBA00064647"/>
    </source>
</evidence>
<evidence type="ECO:0000313" key="20">
    <source>
        <dbReference type="Proteomes" id="UP000291022"/>
    </source>
</evidence>
<evidence type="ECO:0000256" key="5">
    <source>
        <dbReference type="ARBA" id="ARBA00022553"/>
    </source>
</evidence>
<evidence type="ECO:0000313" key="19">
    <source>
        <dbReference type="Ensembl" id="ENSUAMP00000000532.1"/>
    </source>
</evidence>
<evidence type="ECO:0000256" key="11">
    <source>
        <dbReference type="ARBA" id="ARBA00023065"/>
    </source>
</evidence>
<evidence type="ECO:0000256" key="9">
    <source>
        <dbReference type="ARBA" id="ARBA00022989"/>
    </source>
</evidence>
<evidence type="ECO:0000256" key="12">
    <source>
        <dbReference type="ARBA" id="ARBA00023128"/>
    </source>
</evidence>
<dbReference type="Proteomes" id="UP000291022">
    <property type="component" value="Unassembled WGS sequence"/>
</dbReference>
<evidence type="ECO:0000256" key="16">
    <source>
        <dbReference type="ARBA" id="ARBA00054012"/>
    </source>
</evidence>
<dbReference type="GO" id="GO:0042776">
    <property type="term" value="P:proton motive force-driven mitochondrial ATP synthesis"/>
    <property type="evidence" value="ECO:0007669"/>
    <property type="project" value="TreeGrafter"/>
</dbReference>
<keyword evidence="8" id="KW-0999">Mitochondrion inner membrane</keyword>
<dbReference type="PANTHER" id="PTHR13080">
    <property type="entry name" value="ATP SYNTHASE F CHAIN, MITOCHONDRIAL-RELATED"/>
    <property type="match status" value="1"/>
</dbReference>
<comment type="subcellular location">
    <subcellularLocation>
        <location evidence="1">Mitochondrion inner membrane</location>
        <topology evidence="1">Single-pass membrane protein</topology>
    </subcellularLocation>
</comment>
<comment type="function">
    <text evidence="16">Subunit f, of the mitochondrial membrane ATP synthase complex (F(1)F(0) ATP synthase or Complex V) that produces ATP from ADP in the presence of a proton gradient across the membrane which is generated by electron transport complexes of the respiratory chain. ATP synthase complex consist of a soluble F(1) head domain - the catalytic core - and a membrane F(1) domain - the membrane proton channel. These two domains are linked by a central stalk rotating inside the F(1) region and a stationary peripheral stalk. During catalysis, ATP synthesis in the catalytic domain of F(1) is coupled via a rotary mechanism of the central stalk subunits to proton translocation. In vivo, can only synthesize ATP although its ATP hydrolase activity can be activated artificially in vitro. Part of the complex F(0) domain.</text>
</comment>
<keyword evidence="5" id="KW-0597">Phosphoprotein</keyword>
<dbReference type="InterPro" id="IPR019344">
    <property type="entry name" value="F1F0-ATPsyn_F_prd"/>
</dbReference>
<dbReference type="STRING" id="9643.ENSUAMP00000000532"/>
<reference evidence="20" key="1">
    <citation type="submission" date="2016-06" db="EMBL/GenBank/DDBJ databases">
        <title>De novo assembly and RNA-Seq shows season-dependent expression and editing in black bear kidneys.</title>
        <authorList>
            <person name="Korstanje R."/>
            <person name="Srivastava A."/>
            <person name="Sarsani V.K."/>
            <person name="Sheehan S.M."/>
            <person name="Seger R.L."/>
            <person name="Barter M.E."/>
            <person name="Lindqvist C."/>
            <person name="Brody L.C."/>
            <person name="Mullikin J.C."/>
        </authorList>
    </citation>
    <scope>NUCLEOTIDE SEQUENCE [LARGE SCALE GENOMIC DNA]</scope>
</reference>
<evidence type="ECO:0000256" key="8">
    <source>
        <dbReference type="ARBA" id="ARBA00022792"/>
    </source>
</evidence>
<keyword evidence="11" id="KW-0406">Ion transport</keyword>
<dbReference type="Pfam" id="PF10206">
    <property type="entry name" value="WRW"/>
    <property type="match status" value="1"/>
</dbReference>
<evidence type="ECO:0000256" key="10">
    <source>
        <dbReference type="ARBA" id="ARBA00022990"/>
    </source>
</evidence>
<reference evidence="19" key="3">
    <citation type="submission" date="2025-09" db="UniProtKB">
        <authorList>
            <consortium name="Ensembl"/>
        </authorList>
    </citation>
    <scope>IDENTIFICATION</scope>
</reference>
<evidence type="ECO:0000256" key="1">
    <source>
        <dbReference type="ARBA" id="ARBA00004434"/>
    </source>
</evidence>
<sequence>CITQKFHNAHSSISPVPVKERKLMAVKLGEMPSWILMRDFTPKGTAGAFQKGHYGYHKYVNVKKGVSLALAASVFFNYCHSYKELKHGWLLPDHDLCLALLNPFIS</sequence>
<evidence type="ECO:0000256" key="15">
    <source>
        <dbReference type="ARBA" id="ARBA00032201"/>
    </source>
</evidence>
<keyword evidence="7" id="KW-0375">Hydrogen ion transport</keyword>
<reference evidence="19" key="2">
    <citation type="submission" date="2025-08" db="UniProtKB">
        <authorList>
            <consortium name="Ensembl"/>
        </authorList>
    </citation>
    <scope>IDENTIFICATION</scope>
</reference>
<dbReference type="GO" id="GO:0045259">
    <property type="term" value="C:proton-transporting ATP synthase complex"/>
    <property type="evidence" value="ECO:0007669"/>
    <property type="project" value="UniProtKB-KW"/>
</dbReference>
<evidence type="ECO:0000256" key="14">
    <source>
        <dbReference type="ARBA" id="ARBA00023310"/>
    </source>
</evidence>
<protein>
    <recommendedName>
        <fullName evidence="18">ATP synthase F(0) complex subunit f, mitochondrial</fullName>
    </recommendedName>
    <alternativeName>
        <fullName evidence="15">ATP synthase membrane subunit f</fullName>
    </alternativeName>
</protein>
<dbReference type="Ensembl" id="ENSUAMT00000000623.1">
    <property type="protein sequence ID" value="ENSUAMP00000000532.1"/>
    <property type="gene ID" value="ENSUAMG00000000553.1"/>
</dbReference>
<accession>A0A452Q8D7</accession>
<keyword evidence="14" id="KW-0066">ATP synthesis</keyword>
<dbReference type="PANTHER" id="PTHR13080:SF16">
    <property type="entry name" value="ATP SYNTHASE SUBUNIT F, MITOCHONDRIAL"/>
    <property type="match status" value="1"/>
</dbReference>
<keyword evidence="6" id="KW-0812">Transmembrane</keyword>
<dbReference type="GO" id="GO:0005743">
    <property type="term" value="C:mitochondrial inner membrane"/>
    <property type="evidence" value="ECO:0007669"/>
    <property type="project" value="UniProtKB-SubCell"/>
</dbReference>
<evidence type="ECO:0000256" key="2">
    <source>
        <dbReference type="ARBA" id="ARBA00005895"/>
    </source>
</evidence>
<keyword evidence="9" id="KW-1133">Transmembrane helix</keyword>
<organism evidence="19 20">
    <name type="scientific">Ursus americanus</name>
    <name type="common">American black bear</name>
    <name type="synonym">Euarctos americanus</name>
    <dbReference type="NCBI Taxonomy" id="9643"/>
    <lineage>
        <taxon>Eukaryota</taxon>
        <taxon>Metazoa</taxon>
        <taxon>Chordata</taxon>
        <taxon>Craniata</taxon>
        <taxon>Vertebrata</taxon>
        <taxon>Euteleostomi</taxon>
        <taxon>Mammalia</taxon>
        <taxon>Eutheria</taxon>
        <taxon>Laurasiatheria</taxon>
        <taxon>Carnivora</taxon>
        <taxon>Caniformia</taxon>
        <taxon>Ursidae</taxon>
        <taxon>Ursus</taxon>
    </lineage>
</organism>
<evidence type="ECO:0000256" key="13">
    <source>
        <dbReference type="ARBA" id="ARBA00023136"/>
    </source>
</evidence>
<dbReference type="GeneTree" id="ENSGT00510000046986"/>
<proteinExistence type="inferred from homology"/>
<evidence type="ECO:0000256" key="18">
    <source>
        <dbReference type="ARBA" id="ARBA00070733"/>
    </source>
</evidence>
<name>A0A452Q8D7_URSAM</name>
<dbReference type="GO" id="GO:0046933">
    <property type="term" value="F:proton-transporting ATP synthase activity, rotational mechanism"/>
    <property type="evidence" value="ECO:0007669"/>
    <property type="project" value="TreeGrafter"/>
</dbReference>
<comment type="similarity">
    <text evidence="2">Belongs to the ATPase F chain family.</text>
</comment>
<keyword evidence="12" id="KW-0496">Mitochondrion</keyword>
<keyword evidence="3" id="KW-0813">Transport</keyword>
<keyword evidence="20" id="KW-1185">Reference proteome</keyword>
<evidence type="ECO:0000256" key="7">
    <source>
        <dbReference type="ARBA" id="ARBA00022781"/>
    </source>
</evidence>